<feature type="transmembrane region" description="Helical" evidence="8">
    <location>
        <begin position="198"/>
        <end position="216"/>
    </location>
</feature>
<evidence type="ECO:0000256" key="2">
    <source>
        <dbReference type="ARBA" id="ARBA00009142"/>
    </source>
</evidence>
<comment type="caution">
    <text evidence="9">The sequence shown here is derived from an EMBL/GenBank/DDBJ whole genome shotgun (WGS) entry which is preliminary data.</text>
</comment>
<protein>
    <recommendedName>
        <fullName evidence="8">Probable membrane transporter protein</fullName>
    </recommendedName>
</protein>
<name>A0ABS1JKS9_9BURK</name>
<comment type="similarity">
    <text evidence="2 8">Belongs to the 4-toluene sulfonate uptake permease (TSUP) (TC 2.A.102) family.</text>
</comment>
<evidence type="ECO:0000256" key="3">
    <source>
        <dbReference type="ARBA" id="ARBA00022448"/>
    </source>
</evidence>
<accession>A0ABS1JKS9</accession>
<evidence type="ECO:0000256" key="5">
    <source>
        <dbReference type="ARBA" id="ARBA00022692"/>
    </source>
</evidence>
<dbReference type="Proteomes" id="UP000622707">
    <property type="component" value="Unassembled WGS sequence"/>
</dbReference>
<keyword evidence="6 8" id="KW-1133">Transmembrane helix</keyword>
<dbReference type="PANTHER" id="PTHR30269:SF37">
    <property type="entry name" value="MEMBRANE TRANSPORTER PROTEIN"/>
    <property type="match status" value="1"/>
</dbReference>
<comment type="subcellular location">
    <subcellularLocation>
        <location evidence="1 8">Cell membrane</location>
        <topology evidence="1 8">Multi-pass membrane protein</topology>
    </subcellularLocation>
</comment>
<evidence type="ECO:0000256" key="8">
    <source>
        <dbReference type="RuleBase" id="RU363041"/>
    </source>
</evidence>
<feature type="transmembrane region" description="Helical" evidence="8">
    <location>
        <begin position="77"/>
        <end position="95"/>
    </location>
</feature>
<evidence type="ECO:0000256" key="1">
    <source>
        <dbReference type="ARBA" id="ARBA00004651"/>
    </source>
</evidence>
<dbReference type="EMBL" id="JAEQND010000003">
    <property type="protein sequence ID" value="MBL0424809.1"/>
    <property type="molecule type" value="Genomic_DNA"/>
</dbReference>
<feature type="transmembrane region" description="Helical" evidence="8">
    <location>
        <begin position="172"/>
        <end position="191"/>
    </location>
</feature>
<dbReference type="PANTHER" id="PTHR30269">
    <property type="entry name" value="TRANSMEMBRANE PROTEIN YFCA"/>
    <property type="match status" value="1"/>
</dbReference>
<evidence type="ECO:0000256" key="4">
    <source>
        <dbReference type="ARBA" id="ARBA00022475"/>
    </source>
</evidence>
<keyword evidence="10" id="KW-1185">Reference proteome</keyword>
<evidence type="ECO:0000256" key="6">
    <source>
        <dbReference type="ARBA" id="ARBA00022989"/>
    </source>
</evidence>
<proteinExistence type="inferred from homology"/>
<feature type="transmembrane region" description="Helical" evidence="8">
    <location>
        <begin position="101"/>
        <end position="120"/>
    </location>
</feature>
<keyword evidence="4 8" id="KW-1003">Cell membrane</keyword>
<gene>
    <name evidence="9" type="ORF">JI746_06785</name>
</gene>
<sequence>MSALQFAGFLVCVALASSLQNITGFALALILLGLTGLFELAPLPDVANVATVLSLANAAIQLRGTHKSLRWSAWRHTVSGSVFGVAAGVALLAWLSANVVMVLRLLLGVVVIACAIVVLVRTLPRATQSSGISFGGYGFLSGLLGGLFSASGPPLVYHFYRQPWDLDSLRDTLVASLAFGSLLRLALVIPTGQFSPRALWLSAVTVPLVMTITWWMRRHPPAWRRETVLKVVCGLLLVTGAGLIGPAVAALLR</sequence>
<evidence type="ECO:0000313" key="10">
    <source>
        <dbReference type="Proteomes" id="UP000622707"/>
    </source>
</evidence>
<dbReference type="Pfam" id="PF01925">
    <property type="entry name" value="TauE"/>
    <property type="match status" value="1"/>
</dbReference>
<reference evidence="9 10" key="1">
    <citation type="journal article" date="2017" name="Int. J. Syst. Evol. Microbiol.">
        <title>Ramlibacter alkalitolerans sp. nov., alkali-tolerant bacterium isolated from soil of ginseng.</title>
        <authorList>
            <person name="Lee D.H."/>
            <person name="Cha C.J."/>
        </authorList>
    </citation>
    <scope>NUCLEOTIDE SEQUENCE [LARGE SCALE GENOMIC DNA]</scope>
    <source>
        <strain evidence="9 10">KACC 19305</strain>
    </source>
</reference>
<evidence type="ECO:0000256" key="7">
    <source>
        <dbReference type="ARBA" id="ARBA00023136"/>
    </source>
</evidence>
<dbReference type="RefSeq" id="WP_201688040.1">
    <property type="nucleotide sequence ID" value="NZ_JAEQND010000003.1"/>
</dbReference>
<feature type="transmembrane region" description="Helical" evidence="8">
    <location>
        <begin position="228"/>
        <end position="252"/>
    </location>
</feature>
<dbReference type="InterPro" id="IPR052017">
    <property type="entry name" value="TSUP"/>
</dbReference>
<evidence type="ECO:0000313" key="9">
    <source>
        <dbReference type="EMBL" id="MBL0424809.1"/>
    </source>
</evidence>
<dbReference type="InterPro" id="IPR002781">
    <property type="entry name" value="TM_pro_TauE-like"/>
</dbReference>
<feature type="transmembrane region" description="Helical" evidence="8">
    <location>
        <begin position="132"/>
        <end position="152"/>
    </location>
</feature>
<keyword evidence="7 8" id="KW-0472">Membrane</keyword>
<organism evidence="9 10">
    <name type="scientific">Ramlibacter alkalitolerans</name>
    <dbReference type="NCBI Taxonomy" id="2039631"/>
    <lineage>
        <taxon>Bacteria</taxon>
        <taxon>Pseudomonadati</taxon>
        <taxon>Pseudomonadota</taxon>
        <taxon>Betaproteobacteria</taxon>
        <taxon>Burkholderiales</taxon>
        <taxon>Comamonadaceae</taxon>
        <taxon>Ramlibacter</taxon>
    </lineage>
</organism>
<keyword evidence="3" id="KW-0813">Transport</keyword>
<keyword evidence="5 8" id="KW-0812">Transmembrane</keyword>